<gene>
    <name evidence="1" type="ORF">PYS65_17315</name>
</gene>
<evidence type="ECO:0000313" key="1">
    <source>
        <dbReference type="EMBL" id="WGD41777.1"/>
    </source>
</evidence>
<accession>A0ABY8K0K1</accession>
<dbReference type="EMBL" id="CP121682">
    <property type="protein sequence ID" value="WGD41777.1"/>
    <property type="molecule type" value="Genomic_DNA"/>
</dbReference>
<keyword evidence="2" id="KW-1185">Reference proteome</keyword>
<sequence>MSERTQVRTQVPRGEGPGLRVRRMDREHHRYRFRGVGTLPVPAARAYAALERAENRPHC</sequence>
<dbReference type="Proteomes" id="UP001216440">
    <property type="component" value="Chromosome"/>
</dbReference>
<dbReference type="RefSeq" id="WP_279334851.1">
    <property type="nucleotide sequence ID" value="NZ_CP121682.1"/>
</dbReference>
<protein>
    <submittedName>
        <fullName evidence="1">Uncharacterized protein</fullName>
    </submittedName>
</protein>
<organism evidence="1 2">
    <name type="scientific">Streptomyces cathayae</name>
    <dbReference type="NCBI Taxonomy" id="3031124"/>
    <lineage>
        <taxon>Bacteria</taxon>
        <taxon>Bacillati</taxon>
        <taxon>Actinomycetota</taxon>
        <taxon>Actinomycetes</taxon>
        <taxon>Kitasatosporales</taxon>
        <taxon>Streptomycetaceae</taxon>
        <taxon>Streptomyces</taxon>
    </lineage>
</organism>
<evidence type="ECO:0000313" key="2">
    <source>
        <dbReference type="Proteomes" id="UP001216440"/>
    </source>
</evidence>
<proteinExistence type="predicted"/>
<name>A0ABY8K0K1_9ACTN</name>
<reference evidence="1 2" key="1">
    <citation type="submission" date="2023-03" db="EMBL/GenBank/DDBJ databases">
        <authorList>
            <person name="Mo P."/>
        </authorList>
    </citation>
    <scope>NUCLEOTIDE SEQUENCE [LARGE SCALE GENOMIC DNA]</scope>
    <source>
        <strain evidence="1 2">HUAS 5</strain>
    </source>
</reference>